<keyword evidence="4" id="KW-0812">Transmembrane</keyword>
<evidence type="ECO:0000256" key="3">
    <source>
        <dbReference type="ARBA" id="ARBA00023136"/>
    </source>
</evidence>
<keyword evidence="7" id="KW-0132">Cell division</keyword>
<dbReference type="InterPro" id="IPR005311">
    <property type="entry name" value="PBP_dimer"/>
</dbReference>
<dbReference type="InterPro" id="IPR001460">
    <property type="entry name" value="PCN-bd_Tpept"/>
</dbReference>
<evidence type="ECO:0000256" key="2">
    <source>
        <dbReference type="ARBA" id="ARBA00022645"/>
    </source>
</evidence>
<organism evidence="7 8">
    <name type="scientific">Bradyrhizobium canariense</name>
    <dbReference type="NCBI Taxonomy" id="255045"/>
    <lineage>
        <taxon>Bacteria</taxon>
        <taxon>Pseudomonadati</taxon>
        <taxon>Pseudomonadota</taxon>
        <taxon>Alphaproteobacteria</taxon>
        <taxon>Hyphomicrobiales</taxon>
        <taxon>Nitrobacteraceae</taxon>
        <taxon>Bradyrhizobium</taxon>
    </lineage>
</organism>
<dbReference type="GO" id="GO:0004180">
    <property type="term" value="F:carboxypeptidase activity"/>
    <property type="evidence" value="ECO:0007669"/>
    <property type="project" value="UniProtKB-KW"/>
</dbReference>
<dbReference type="Proteomes" id="UP000243904">
    <property type="component" value="Chromosome I"/>
</dbReference>
<sequence length="583" mass="64112">MTDQALTVVKPKPAEPWRRRLIRSLLYGRNVDRAAKARARVGLAIVAFAAIYAVIGGRLIMYATIGDSHGTRRTASQDAIATARPDILDRNGEVLATDVKAPSLFGEPRRIIDKDEAIELLTATLPDLDTGEVRDRLSSKKGFVWLKREITPQQQQDIHRLGIPGIGFLRENKRVYPTGSEVAHVIGLVNIDNQGIAGMEKWLDNNGLADLHRAGFATDRLQQPVELSVDLRVEHALRDELLKAKDKFHAKAASGIVSNVKTGEIVAMVSLPDFDPNNPKEAHDPDRINRLTTGVYEMGSTFKAFTLAMALDTGKYDLNSLWDARGPLHYGKFTIHDDEPKGRFLSMKEVFTFSSNVGAARIALSQGVEAHKAFLRKMGQLDRLRTELPESASPIVPRHWGDLNTITIAFGHGIAVAPLQAVMGIDALVNGGYLIPPTFLKRSEQDAMALAKRVIKPETSEKMRFLMRLNAEIGTARKADVKGYYIGGKTGTAEKVVNGRYAKKRVLTAFTAILPADKPQYQLLIMLDEPQSTKETYGFITSGWNAVPTGGAVIARIAPLLGIEPRFDLPPPDRLILAASRTN</sequence>
<dbReference type="GO" id="GO:0071555">
    <property type="term" value="P:cell wall organization"/>
    <property type="evidence" value="ECO:0007669"/>
    <property type="project" value="TreeGrafter"/>
</dbReference>
<name>A0A1H1VW72_9BRAD</name>
<keyword evidence="8" id="KW-1185">Reference proteome</keyword>
<evidence type="ECO:0000259" key="6">
    <source>
        <dbReference type="Pfam" id="PF03717"/>
    </source>
</evidence>
<dbReference type="PANTHER" id="PTHR30627">
    <property type="entry name" value="PEPTIDOGLYCAN D,D-TRANSPEPTIDASE"/>
    <property type="match status" value="1"/>
</dbReference>
<keyword evidence="4" id="KW-1133">Transmembrane helix</keyword>
<comment type="subcellular location">
    <subcellularLocation>
        <location evidence="1">Membrane</location>
    </subcellularLocation>
</comment>
<dbReference type="RefSeq" id="WP_146688213.1">
    <property type="nucleotide sequence ID" value="NZ_LT629750.1"/>
</dbReference>
<dbReference type="Gene3D" id="3.90.1310.10">
    <property type="entry name" value="Penicillin-binding protein 2a (Domain 2)"/>
    <property type="match status" value="1"/>
</dbReference>
<protein>
    <submittedName>
        <fullName evidence="7">Cell division protein FtsI (Penicillin-binding protein 3)</fullName>
    </submittedName>
</protein>
<evidence type="ECO:0000256" key="4">
    <source>
        <dbReference type="SAM" id="Phobius"/>
    </source>
</evidence>
<evidence type="ECO:0000313" key="8">
    <source>
        <dbReference type="Proteomes" id="UP000243904"/>
    </source>
</evidence>
<dbReference type="GO" id="GO:0008658">
    <property type="term" value="F:penicillin binding"/>
    <property type="evidence" value="ECO:0007669"/>
    <property type="project" value="InterPro"/>
</dbReference>
<dbReference type="SUPFAM" id="SSF56519">
    <property type="entry name" value="Penicillin binding protein dimerisation domain"/>
    <property type="match status" value="1"/>
</dbReference>
<keyword evidence="2" id="KW-0645">Protease</keyword>
<evidence type="ECO:0000259" key="5">
    <source>
        <dbReference type="Pfam" id="PF00905"/>
    </source>
</evidence>
<proteinExistence type="predicted"/>
<dbReference type="InterPro" id="IPR012338">
    <property type="entry name" value="Beta-lactam/transpept-like"/>
</dbReference>
<feature type="domain" description="Penicillin-binding protein dimerisation" evidence="6">
    <location>
        <begin position="82"/>
        <end position="191"/>
    </location>
</feature>
<dbReference type="GO" id="GO:0051301">
    <property type="term" value="P:cell division"/>
    <property type="evidence" value="ECO:0007669"/>
    <property type="project" value="UniProtKB-KW"/>
</dbReference>
<dbReference type="Pfam" id="PF03717">
    <property type="entry name" value="PBP_dimer"/>
    <property type="match status" value="1"/>
</dbReference>
<keyword evidence="2" id="KW-0378">Hydrolase</keyword>
<dbReference type="InterPro" id="IPR050515">
    <property type="entry name" value="Beta-lactam/transpept"/>
</dbReference>
<gene>
    <name evidence="7" type="ORF">SAMN05444158_3579</name>
</gene>
<dbReference type="SUPFAM" id="SSF56601">
    <property type="entry name" value="beta-lactamase/transpeptidase-like"/>
    <property type="match status" value="1"/>
</dbReference>
<accession>A0A1H1VW72</accession>
<evidence type="ECO:0000313" key="7">
    <source>
        <dbReference type="EMBL" id="SDS88993.1"/>
    </source>
</evidence>
<dbReference type="PANTHER" id="PTHR30627:SF1">
    <property type="entry name" value="PEPTIDOGLYCAN D,D-TRANSPEPTIDASE FTSI"/>
    <property type="match status" value="1"/>
</dbReference>
<evidence type="ECO:0000256" key="1">
    <source>
        <dbReference type="ARBA" id="ARBA00004370"/>
    </source>
</evidence>
<reference evidence="8" key="1">
    <citation type="submission" date="2016-10" db="EMBL/GenBank/DDBJ databases">
        <authorList>
            <person name="Varghese N."/>
            <person name="Submissions S."/>
        </authorList>
    </citation>
    <scope>NUCLEOTIDE SEQUENCE [LARGE SCALE GENOMIC DNA]</scope>
    <source>
        <strain evidence="8">GAS369</strain>
    </source>
</reference>
<dbReference type="Gene3D" id="3.30.450.330">
    <property type="match status" value="1"/>
</dbReference>
<keyword evidence="3 4" id="KW-0472">Membrane</keyword>
<dbReference type="AlphaFoldDB" id="A0A1H1VW72"/>
<keyword evidence="7" id="KW-0131">Cell cycle</keyword>
<dbReference type="Gene3D" id="3.40.710.10">
    <property type="entry name" value="DD-peptidase/beta-lactamase superfamily"/>
    <property type="match status" value="1"/>
</dbReference>
<dbReference type="Pfam" id="PF00905">
    <property type="entry name" value="Transpeptidase"/>
    <property type="match status" value="1"/>
</dbReference>
<dbReference type="GO" id="GO:0005886">
    <property type="term" value="C:plasma membrane"/>
    <property type="evidence" value="ECO:0007669"/>
    <property type="project" value="TreeGrafter"/>
</dbReference>
<keyword evidence="2" id="KW-0121">Carboxypeptidase</keyword>
<dbReference type="InterPro" id="IPR036138">
    <property type="entry name" value="PBP_dimer_sf"/>
</dbReference>
<dbReference type="EMBL" id="LT629750">
    <property type="protein sequence ID" value="SDS88993.1"/>
    <property type="molecule type" value="Genomic_DNA"/>
</dbReference>
<feature type="domain" description="Penicillin-binding protein transpeptidase" evidence="5">
    <location>
        <begin position="256"/>
        <end position="535"/>
    </location>
</feature>
<feature type="transmembrane region" description="Helical" evidence="4">
    <location>
        <begin position="41"/>
        <end position="63"/>
    </location>
</feature>